<organism evidence="1 2">
    <name type="scientific">Romanomermis culicivorax</name>
    <name type="common">Nematode worm</name>
    <dbReference type="NCBI Taxonomy" id="13658"/>
    <lineage>
        <taxon>Eukaryota</taxon>
        <taxon>Metazoa</taxon>
        <taxon>Ecdysozoa</taxon>
        <taxon>Nematoda</taxon>
        <taxon>Enoplea</taxon>
        <taxon>Dorylaimia</taxon>
        <taxon>Mermithida</taxon>
        <taxon>Mermithoidea</taxon>
        <taxon>Mermithidae</taxon>
        <taxon>Romanomermis</taxon>
    </lineage>
</organism>
<evidence type="ECO:0000313" key="1">
    <source>
        <dbReference type="Proteomes" id="UP000887565"/>
    </source>
</evidence>
<protein>
    <submittedName>
        <fullName evidence="2">Uncharacterized protein</fullName>
    </submittedName>
</protein>
<evidence type="ECO:0000313" key="2">
    <source>
        <dbReference type="WBParaSite" id="nRc.2.0.1.t05879-RA"/>
    </source>
</evidence>
<dbReference type="AlphaFoldDB" id="A0A915HVF2"/>
<dbReference type="WBParaSite" id="nRc.2.0.1.t05879-RA">
    <property type="protein sequence ID" value="nRc.2.0.1.t05879-RA"/>
    <property type="gene ID" value="nRc.2.0.1.g05879"/>
</dbReference>
<dbReference type="Proteomes" id="UP000887565">
    <property type="component" value="Unplaced"/>
</dbReference>
<reference evidence="2" key="1">
    <citation type="submission" date="2022-11" db="UniProtKB">
        <authorList>
            <consortium name="WormBaseParasite"/>
        </authorList>
    </citation>
    <scope>IDENTIFICATION</scope>
</reference>
<keyword evidence="1" id="KW-1185">Reference proteome</keyword>
<name>A0A915HVF2_ROMCU</name>
<proteinExistence type="predicted"/>
<sequence>MMEPGIYSGQIRIAITDGRELNIDFNSRMTPDEISDKISEYSRKDLAYYQRGKYKYGYFSEESSKRRSEELSYWLYLDLSCNEHGVRFPPGTASEQSIFSAFIGVLDFRVKNSDFEVFKPLAKSFFPCATIDRDLYATWLAKEPEKAPKVFYV</sequence>
<accession>A0A915HVF2</accession>